<evidence type="ECO:0000256" key="4">
    <source>
        <dbReference type="ARBA" id="ARBA00022692"/>
    </source>
</evidence>
<comment type="subunit">
    <text evidence="9">PSII is composed of 1 copy each of membrane proteins PsbA, PsbB, PsbC, PsbD, PsbE, PsbF, PsbH, PsbI, PsbJ, PsbK, PsbL, PsbM, PsbT, PsbX, PsbY, PsbZ, Psb30/Ycf12, at least 3 peripheral proteins of the oxygen-evolving complex and a large number of cofactors. It forms dimeric complexes.</text>
</comment>
<evidence type="ECO:0000256" key="3">
    <source>
        <dbReference type="ARBA" id="ARBA00022531"/>
    </source>
</evidence>
<dbReference type="InterPro" id="IPR037270">
    <property type="entry name" value="PSII_PsbK_sf"/>
</dbReference>
<organism evidence="11">
    <name type="scientific">Octactis speculum</name>
    <dbReference type="NCBI Taxonomy" id="3111310"/>
    <lineage>
        <taxon>Eukaryota</taxon>
        <taxon>Sar</taxon>
        <taxon>Stramenopiles</taxon>
        <taxon>Ochrophyta</taxon>
        <taxon>Dictyochophyceae</taxon>
        <taxon>Dictyochales</taxon>
        <taxon>Dictyochaceae</taxon>
        <taxon>Octactis</taxon>
    </lineage>
</organism>
<keyword evidence="5 9" id="KW-1133">Transmembrane helix</keyword>
<comment type="function">
    <text evidence="9">One of the components of the core complex of photosystem II (PSII). PSII is a light-driven water:plastoquinone oxidoreductase that uses light energy to abstract electrons from H(2)O, generating O(2) and a proton gradient subsequently used for ATP formation. It consists of a core antenna complex that captures photons, and an electron transfer chain that converts photonic excitation into a charge separation.</text>
</comment>
<evidence type="ECO:0000256" key="7">
    <source>
        <dbReference type="ARBA" id="ARBA00023136"/>
    </source>
</evidence>
<feature type="chain" id="PRO_5023397544" description="Photosystem II reaction center protein K" evidence="9">
    <location>
        <begin position="8"/>
        <end position="44"/>
    </location>
</feature>
<evidence type="ECO:0000256" key="5">
    <source>
        <dbReference type="ARBA" id="ARBA00022989"/>
    </source>
</evidence>
<geneLocation type="chloroplast" evidence="11"/>
<dbReference type="HAMAP" id="MF_00441">
    <property type="entry name" value="PSII_PsbK"/>
    <property type="match status" value="1"/>
</dbReference>
<keyword evidence="3 9" id="KW-0602">Photosynthesis</keyword>
<dbReference type="GO" id="GO:0009539">
    <property type="term" value="C:photosystem II reaction center"/>
    <property type="evidence" value="ECO:0007669"/>
    <property type="project" value="InterPro"/>
</dbReference>
<evidence type="ECO:0000256" key="2">
    <source>
        <dbReference type="ARBA" id="ARBA00022469"/>
    </source>
</evidence>
<evidence type="ECO:0000256" key="1">
    <source>
        <dbReference type="ARBA" id="ARBA00004167"/>
    </source>
</evidence>
<sequence>MITILVSKLPDAYVIFSPVVDVLPAIPFFFLLLAFVWQASVGFR</sequence>
<keyword evidence="11" id="KW-0150">Chloroplast</keyword>
<dbReference type="PANTHER" id="PTHR35325">
    <property type="match status" value="1"/>
</dbReference>
<keyword evidence="4 9" id="KW-0812">Transmembrane</keyword>
<evidence type="ECO:0000256" key="6">
    <source>
        <dbReference type="ARBA" id="ARBA00023078"/>
    </source>
</evidence>
<dbReference type="Pfam" id="PF02533">
    <property type="entry name" value="PsbK"/>
    <property type="match status" value="1"/>
</dbReference>
<dbReference type="EMBL" id="MK561359">
    <property type="protein sequence ID" value="QDH81700.1"/>
    <property type="molecule type" value="Genomic_DNA"/>
</dbReference>
<dbReference type="PANTHER" id="PTHR35325:SF1">
    <property type="entry name" value="PHOTOSYSTEM II REACTION CENTER PROTEIN K"/>
    <property type="match status" value="1"/>
</dbReference>
<reference evidence="11" key="1">
    <citation type="submission" date="2019-02" db="EMBL/GenBank/DDBJ databases">
        <title>Dictyochophyceae plastid genomes reveal unusual variability of their organisation.</title>
        <authorList>
            <person name="Han K.Y."/>
            <person name="Maciszewski K."/>
            <person name="Graf L."/>
            <person name="Andersen R.A."/>
            <person name="Karnkowska A."/>
            <person name="Yoon H.S."/>
        </authorList>
    </citation>
    <scope>NUCLEOTIDE SEQUENCE</scope>
</reference>
<dbReference type="RefSeq" id="YP_009677039.1">
    <property type="nucleotide sequence ID" value="NC_043929.1"/>
</dbReference>
<comment type="similarity">
    <text evidence="9">Belongs to the PsbK family.</text>
</comment>
<feature type="transmembrane region" description="Helical" evidence="10">
    <location>
        <begin position="12"/>
        <end position="37"/>
    </location>
</feature>
<proteinExistence type="inferred from homology"/>
<dbReference type="InterPro" id="IPR003687">
    <property type="entry name" value="PSII_PsbK"/>
</dbReference>
<protein>
    <recommendedName>
        <fullName evidence="9">Photosystem II reaction center protein K</fullName>
        <shortName evidence="9">PSII-K</shortName>
    </recommendedName>
</protein>
<keyword evidence="11" id="KW-0934">Plastid</keyword>
<evidence type="ECO:0000256" key="9">
    <source>
        <dbReference type="HAMAP-Rule" id="MF_00441"/>
    </source>
</evidence>
<evidence type="ECO:0000313" key="11">
    <source>
        <dbReference type="EMBL" id="QDH81700.1"/>
    </source>
</evidence>
<keyword evidence="2 9" id="KW-0674">Reaction center</keyword>
<feature type="propeptide" id="PRO_5022275351" evidence="9">
    <location>
        <begin position="1"/>
        <end position="7"/>
    </location>
</feature>
<dbReference type="SUPFAM" id="SSF161037">
    <property type="entry name" value="Photosystem II reaction center protein K, PsbK"/>
    <property type="match status" value="1"/>
</dbReference>
<evidence type="ECO:0000256" key="10">
    <source>
        <dbReference type="SAM" id="Phobius"/>
    </source>
</evidence>
<dbReference type="GO" id="GO:0015979">
    <property type="term" value="P:photosynthesis"/>
    <property type="evidence" value="ECO:0007669"/>
    <property type="project" value="UniProtKB-UniRule"/>
</dbReference>
<accession>A0A514CPH0</accession>
<keyword evidence="7 9" id="KW-0472">Membrane</keyword>
<keyword evidence="8 9" id="KW-0604">Photosystem II</keyword>
<comment type="subcellular location">
    <subcellularLocation>
        <location evidence="1">Membrane</location>
        <topology evidence="1">Single-pass membrane protein</topology>
    </subcellularLocation>
    <subcellularLocation>
        <location evidence="9">Plastid</location>
        <location evidence="9">Chloroplast thylakoid membrane</location>
        <topology evidence="9">Single-pass membrane protein</topology>
    </subcellularLocation>
</comment>
<evidence type="ECO:0000256" key="8">
    <source>
        <dbReference type="ARBA" id="ARBA00023276"/>
    </source>
</evidence>
<gene>
    <name evidence="9 11" type="primary">psbK</name>
</gene>
<dbReference type="GeneID" id="40868885"/>
<dbReference type="NCBIfam" id="NF002715">
    <property type="entry name" value="PRK02553.1"/>
    <property type="match status" value="1"/>
</dbReference>
<dbReference type="AlphaFoldDB" id="A0A514CPH0"/>
<dbReference type="GO" id="GO:0009535">
    <property type="term" value="C:chloroplast thylakoid membrane"/>
    <property type="evidence" value="ECO:0007669"/>
    <property type="project" value="UniProtKB-SubCell"/>
</dbReference>
<name>A0A514CPH0_9STRA</name>
<keyword evidence="6 9" id="KW-0793">Thylakoid</keyword>